<dbReference type="CDD" id="cd07067">
    <property type="entry name" value="HP_PGM_like"/>
    <property type="match status" value="1"/>
</dbReference>
<dbReference type="InterPro" id="IPR013078">
    <property type="entry name" value="His_Pase_superF_clade-1"/>
</dbReference>
<evidence type="ECO:0000313" key="1">
    <source>
        <dbReference type="EMBL" id="CAD9144368.1"/>
    </source>
</evidence>
<dbReference type="Pfam" id="PF00300">
    <property type="entry name" value="His_Phos_1"/>
    <property type="match status" value="1"/>
</dbReference>
<dbReference type="InterPro" id="IPR051710">
    <property type="entry name" value="Phosphatase_SH3-domain"/>
</dbReference>
<gene>
    <name evidence="1" type="ORF">NDES1114_LOCUS29410</name>
</gene>
<dbReference type="Gene3D" id="3.40.50.1240">
    <property type="entry name" value="Phosphoglycerate mutase-like"/>
    <property type="match status" value="1"/>
</dbReference>
<name>A0A7S1W242_NEODS</name>
<reference evidence="1" key="1">
    <citation type="submission" date="2021-01" db="EMBL/GenBank/DDBJ databases">
        <authorList>
            <person name="Corre E."/>
            <person name="Pelletier E."/>
            <person name="Niang G."/>
            <person name="Scheremetjew M."/>
            <person name="Finn R."/>
            <person name="Kale V."/>
            <person name="Holt S."/>
            <person name="Cochrane G."/>
            <person name="Meng A."/>
            <person name="Brown T."/>
            <person name="Cohen L."/>
        </authorList>
    </citation>
    <scope>NUCLEOTIDE SEQUENCE</scope>
    <source>
        <strain evidence="1">CCAP 1951/1</strain>
    </source>
</reference>
<sequence length="344" mass="37793">MPTPELPGRIFIVRHGERLDSKDKRWWEKLHSDRPHDSPLTDHGRFQGRVFGAHVLDRCGGDRRGDAHFSVVTSPMVRAVDTAHHIAEPLGLSRLHVDEALIEQGWYMEDGLRINAANVAAYRERSVVPSCRAVVLGDAGPRTQRVAAGEGQSPTVSSSGIIVPMCGVSLDRDALKTHVSPLVNTKCNGMGPTEFPMVQDPVTGRLTRVNGAEGCCDRDAIRAVSRLVDPAQRAELPEHWRSGEDHTVILVGHGDSIYGWCKALTGQHDLDFPSPFEFNCFVELRRTRPGDPDKPYELASPYFGTEHLKGERLQQLMVKLQPLGLPPIATAAGERANADACEEG</sequence>
<dbReference type="AlphaFoldDB" id="A0A7S1W242"/>
<dbReference type="SMART" id="SM00855">
    <property type="entry name" value="PGAM"/>
    <property type="match status" value="1"/>
</dbReference>
<organism evidence="1">
    <name type="scientific">Neobodo designis</name>
    <name type="common">Flagellated protozoan</name>
    <name type="synonym">Bodo designis</name>
    <dbReference type="NCBI Taxonomy" id="312471"/>
    <lineage>
        <taxon>Eukaryota</taxon>
        <taxon>Discoba</taxon>
        <taxon>Euglenozoa</taxon>
        <taxon>Kinetoplastea</taxon>
        <taxon>Metakinetoplastina</taxon>
        <taxon>Neobodonida</taxon>
        <taxon>Neobodo</taxon>
    </lineage>
</organism>
<protein>
    <submittedName>
        <fullName evidence="1">Uncharacterized protein</fullName>
    </submittedName>
</protein>
<dbReference type="SUPFAM" id="SSF53254">
    <property type="entry name" value="Phosphoglycerate mutase-like"/>
    <property type="match status" value="1"/>
</dbReference>
<dbReference type="InterPro" id="IPR029033">
    <property type="entry name" value="His_PPase_superfam"/>
</dbReference>
<dbReference type="PANTHER" id="PTHR16469">
    <property type="entry name" value="UBIQUITIN-ASSOCIATED AND SH3 DOMAIN-CONTAINING BA-RELATED"/>
    <property type="match status" value="1"/>
</dbReference>
<accession>A0A7S1W242</accession>
<dbReference type="EMBL" id="HBGF01043972">
    <property type="protein sequence ID" value="CAD9144368.1"/>
    <property type="molecule type" value="Transcribed_RNA"/>
</dbReference>
<proteinExistence type="predicted"/>
<dbReference type="PANTHER" id="PTHR16469:SF27">
    <property type="entry name" value="UBIQUITIN-ASSOCIATED AND SH3 DOMAIN-CONTAINING BA-RELATED"/>
    <property type="match status" value="1"/>
</dbReference>